<dbReference type="AlphaFoldDB" id="A0A1I8I0H0"/>
<sequence length="219" mass="23095">MASYNAGRSLAHLLTNGVFESMNADKDGYVSVAQAADQLLTRRSSGFRRPHNSDPKEGDAASQASMRTFVQRTVATFGLSRPGYLNRREFARMYETFVKRPAQFAQLIGAAAAETEEADGQQSGKEGAGGGGLVPGPPMSQEQLRSLVDRVNEKLAEEQCSRATNASCNPGCASNCTPTPTSNSGGFVLLNGQGGGSDGGQNKSAGKPGKIFEEDLQLD</sequence>
<organism evidence="2 3">
    <name type="scientific">Macrostomum lignano</name>
    <dbReference type="NCBI Taxonomy" id="282301"/>
    <lineage>
        <taxon>Eukaryota</taxon>
        <taxon>Metazoa</taxon>
        <taxon>Spiralia</taxon>
        <taxon>Lophotrochozoa</taxon>
        <taxon>Platyhelminthes</taxon>
        <taxon>Rhabditophora</taxon>
        <taxon>Macrostomorpha</taxon>
        <taxon>Macrostomida</taxon>
        <taxon>Macrostomidae</taxon>
        <taxon>Macrostomum</taxon>
    </lineage>
</organism>
<name>A0A1I8I0H0_9PLAT</name>
<feature type="compositionally biased region" description="Polar residues" evidence="1">
    <location>
        <begin position="171"/>
        <end position="184"/>
    </location>
</feature>
<dbReference type="WBParaSite" id="maker-uti_cns_0008956-snap-gene-0.4-mRNA-1">
    <property type="protein sequence ID" value="maker-uti_cns_0008956-snap-gene-0.4-mRNA-1"/>
    <property type="gene ID" value="maker-uti_cns_0008956-snap-gene-0.4"/>
</dbReference>
<keyword evidence="2" id="KW-1185">Reference proteome</keyword>
<feature type="region of interest" description="Disordered" evidence="1">
    <location>
        <begin position="113"/>
        <end position="140"/>
    </location>
</feature>
<reference evidence="3" key="1">
    <citation type="submission" date="2016-11" db="UniProtKB">
        <authorList>
            <consortium name="WormBaseParasite"/>
        </authorList>
    </citation>
    <scope>IDENTIFICATION</scope>
</reference>
<proteinExistence type="predicted"/>
<dbReference type="Proteomes" id="UP000095280">
    <property type="component" value="Unplaced"/>
</dbReference>
<feature type="region of interest" description="Disordered" evidence="1">
    <location>
        <begin position="42"/>
        <end position="64"/>
    </location>
</feature>
<evidence type="ECO:0000313" key="2">
    <source>
        <dbReference type="Proteomes" id="UP000095280"/>
    </source>
</evidence>
<feature type="region of interest" description="Disordered" evidence="1">
    <location>
        <begin position="171"/>
        <end position="219"/>
    </location>
</feature>
<protein>
    <submittedName>
        <fullName evidence="3">EF-hand domain-containing protein</fullName>
    </submittedName>
</protein>
<accession>A0A1I8I0H0</accession>
<evidence type="ECO:0000313" key="3">
    <source>
        <dbReference type="WBParaSite" id="maker-uti_cns_0008956-snap-gene-0.4-mRNA-1"/>
    </source>
</evidence>
<evidence type="ECO:0000256" key="1">
    <source>
        <dbReference type="SAM" id="MobiDB-lite"/>
    </source>
</evidence>